<reference evidence="8 9" key="1">
    <citation type="submission" date="2018-10" db="EMBL/GenBank/DDBJ databases">
        <title>Fifty Aureobasidium pullulans genomes reveal a recombining polyextremotolerant generalist.</title>
        <authorList>
            <person name="Gostincar C."/>
            <person name="Turk M."/>
            <person name="Zajc J."/>
            <person name="Gunde-Cimerman N."/>
        </authorList>
    </citation>
    <scope>NUCLEOTIDE SEQUENCE [LARGE SCALE GENOMIC DNA]</scope>
    <source>
        <strain evidence="8 9">EXF-11318</strain>
    </source>
</reference>
<dbReference type="Proteomes" id="UP000308014">
    <property type="component" value="Unassembled WGS sequence"/>
</dbReference>
<name>A0A4S8VV71_AURPU</name>
<dbReference type="PANTHER" id="PTHR14097:SF7">
    <property type="entry name" value="OXIDOREDUCTASE HTATIP2"/>
    <property type="match status" value="1"/>
</dbReference>
<comment type="subcellular location">
    <subcellularLocation>
        <location evidence="1">Mitochondrion outer membrane</location>
        <topology evidence="1">Peripheral membrane protein</topology>
    </subcellularLocation>
</comment>
<comment type="caution">
    <text evidence="8">The sequence shown here is derived from an EMBL/GenBank/DDBJ whole genome shotgun (WGS) entry which is preliminary data.</text>
</comment>
<evidence type="ECO:0000256" key="6">
    <source>
        <dbReference type="ARBA" id="ARBA00023136"/>
    </source>
</evidence>
<organism evidence="8 9">
    <name type="scientific">Aureobasidium pullulans</name>
    <name type="common">Black yeast</name>
    <name type="synonym">Pullularia pullulans</name>
    <dbReference type="NCBI Taxonomy" id="5580"/>
    <lineage>
        <taxon>Eukaryota</taxon>
        <taxon>Fungi</taxon>
        <taxon>Dikarya</taxon>
        <taxon>Ascomycota</taxon>
        <taxon>Pezizomycotina</taxon>
        <taxon>Dothideomycetes</taxon>
        <taxon>Dothideomycetidae</taxon>
        <taxon>Dothideales</taxon>
        <taxon>Saccotheciaceae</taxon>
        <taxon>Aureobasidium</taxon>
    </lineage>
</organism>
<dbReference type="Gene3D" id="3.40.50.720">
    <property type="entry name" value="NAD(P)-binding Rossmann-like Domain"/>
    <property type="match status" value="1"/>
</dbReference>
<protein>
    <submittedName>
        <fullName evidence="8">NAD(P)-binding protein</fullName>
    </submittedName>
</protein>
<dbReference type="InterPro" id="IPR014843">
    <property type="entry name" value="Him1/Fmp52"/>
</dbReference>
<dbReference type="PANTHER" id="PTHR14097">
    <property type="entry name" value="OXIDOREDUCTASE HTATIP2"/>
    <property type="match status" value="1"/>
</dbReference>
<evidence type="ECO:0000256" key="1">
    <source>
        <dbReference type="ARBA" id="ARBA00004450"/>
    </source>
</evidence>
<evidence type="ECO:0000313" key="9">
    <source>
        <dbReference type="Proteomes" id="UP000308014"/>
    </source>
</evidence>
<evidence type="ECO:0000256" key="4">
    <source>
        <dbReference type="ARBA" id="ARBA00022946"/>
    </source>
</evidence>
<dbReference type="FunFam" id="3.40.50.720:FF:000366">
    <property type="entry name" value="Protein FMP52, mitochondrial"/>
    <property type="match status" value="1"/>
</dbReference>
<dbReference type="GO" id="GO:0051170">
    <property type="term" value="P:import into nucleus"/>
    <property type="evidence" value="ECO:0007669"/>
    <property type="project" value="TreeGrafter"/>
</dbReference>
<evidence type="ECO:0000256" key="7">
    <source>
        <dbReference type="SAM" id="MobiDB-lite"/>
    </source>
</evidence>
<dbReference type="AlphaFoldDB" id="A0A4S8VV71"/>
<evidence type="ECO:0000256" key="5">
    <source>
        <dbReference type="ARBA" id="ARBA00023128"/>
    </source>
</evidence>
<proteinExistence type="inferred from homology"/>
<gene>
    <name evidence="8" type="ORF">D6D24_05520</name>
</gene>
<keyword evidence="6" id="KW-0472">Membrane</keyword>
<keyword evidence="3" id="KW-1000">Mitochondrion outer membrane</keyword>
<dbReference type="GO" id="GO:0005741">
    <property type="term" value="C:mitochondrial outer membrane"/>
    <property type="evidence" value="ECO:0007669"/>
    <property type="project" value="UniProtKB-SubCell"/>
</dbReference>
<dbReference type="Pfam" id="PF08732">
    <property type="entry name" value="HIM1"/>
    <property type="match status" value="1"/>
</dbReference>
<keyword evidence="5" id="KW-0496">Mitochondrion</keyword>
<evidence type="ECO:0000256" key="2">
    <source>
        <dbReference type="ARBA" id="ARBA00006617"/>
    </source>
</evidence>
<feature type="region of interest" description="Disordered" evidence="7">
    <location>
        <begin position="1"/>
        <end position="21"/>
    </location>
</feature>
<dbReference type="EMBL" id="QZAJ01000198">
    <property type="protein sequence ID" value="THW14380.1"/>
    <property type="molecule type" value="Genomic_DNA"/>
</dbReference>
<evidence type="ECO:0000256" key="3">
    <source>
        <dbReference type="ARBA" id="ARBA00022787"/>
    </source>
</evidence>
<sequence length="231" mass="24588">MTSVALVGSTGLVSPSNKPPKGSHILTLLKASPKITNIHAFSRKPLPSSPNLTTIQSSNPSEWPSRYPQNTSVFFSALGTTARIAGGFAAQRKIDHDLNLALATAAKNAGAKIYILISTSGASPTSKIPYARMKGELDEAVKKLGFEHVVILEPGLLVGEREDSRPGEYMGRSFARALGWVSGGVLKDSWAQDADVVARAAVAAAVEVVEGRNGEKVWVLDQREALRMGRV</sequence>
<comment type="similarity">
    <text evidence="2">Belongs to the FMP52 family.</text>
</comment>
<accession>A0A4S8VV71</accession>
<evidence type="ECO:0000313" key="8">
    <source>
        <dbReference type="EMBL" id="THW14380.1"/>
    </source>
</evidence>
<dbReference type="InterPro" id="IPR036291">
    <property type="entry name" value="NAD(P)-bd_dom_sf"/>
</dbReference>
<dbReference type="SUPFAM" id="SSF51735">
    <property type="entry name" value="NAD(P)-binding Rossmann-fold domains"/>
    <property type="match status" value="1"/>
</dbReference>
<keyword evidence="4" id="KW-0809">Transit peptide</keyword>